<dbReference type="KEGG" id="clup:CLUP02_04278"/>
<name>A0A9Q8WD54_9PEZI</name>
<sequence>MLTAHLTRLCSASFDLLELDEQLAELAIPGSSGEIGFIILFVFAVQPTCQTLAHRLNCLSTWASNAVRPQSLPETLTKPVSMIIWFSHRAEDSQRRISRPSADKVTSQDPRLALYQNSSFLCAIYLNLPGLPNGTITAFKASMALFHLKRRPCIWVHDSRNRHEVSTMNFWLEYLRMACRLDSLPVDCFASFYHKYSDAPIEVVQMFHAGQNGMPPLQTGHSRGVSMPLAASGYTSPVHSCAHNYTFTRLHQLSETHMQRTLKHVLPTDLGPQSPSPTPTKMKLVHCTTRKISNHSFPLLVDYAILSHVYSTPGHDEWDAYDSASLPDNISRKAVIDNACLLARQNGLDYIWIDSLCIDKNSFDEVSHAINSLSEYFQNARICFVYLFDLPCCPPYECAKTWKKSLFWNRSWSLQELLFPKRIYFYDCNWHLRGDTSSLAFQSFLERVTGIEDIPRDTSRPIHSFSVARKMSWAAGKKDTRGEDSSYALLGIFGVTLPIIYGEGKQLAFRNLQGAILDKTGDMSLFAWTSFDGSIPRGIFANSADEFSWFGRTKFAGVPFKNARTFTISRSRDGVVVEGNCIVESEDTIFLDLGNGARLRSYDYLLAQRCGILIRRGVSGIYHRVEPSAIQTASATEHAKAMRITIDAGDFTNGSVKATRFNHLRNSKTRTRSISNKNTVLSIDGIPIQDDPSSTGSPLQQRAPVDDSEKNCAGSMREEKSPTIEHQRNQSQEAGQTSVKQECILDAIPTGLDPDTFVEPSSARAVTPESLDDNTAGSSTKAATATSAKQSFASYRALADDNILVKSLARKAHKSFKTYQHIVSHDAGREKRRSKTNTLPITSGRRGSRKSQRRDIRARSTEFACPLFVDSPWEHLQCLRVDALITMSDVKDHIWTAHRVPYNCPVFAVLPGRKKQWFAVWKILNSSTTQQPPKSPFLSDTMGSEVAYFRNFYQSYKLRGKKTIGVGSESLIRLDEAVLREVINILSTLLKYQQLP</sequence>
<feature type="compositionally biased region" description="Low complexity" evidence="1">
    <location>
        <begin position="775"/>
        <end position="787"/>
    </location>
</feature>
<proteinExistence type="predicted"/>
<feature type="domain" description="Heterokaryon incompatibility" evidence="2">
    <location>
        <begin position="303"/>
        <end position="387"/>
    </location>
</feature>
<dbReference type="Pfam" id="PF06985">
    <property type="entry name" value="HET"/>
    <property type="match status" value="1"/>
</dbReference>
<keyword evidence="4" id="KW-1185">Reference proteome</keyword>
<dbReference type="RefSeq" id="XP_049140437.1">
    <property type="nucleotide sequence ID" value="XM_049283294.1"/>
</dbReference>
<organism evidence="3 4">
    <name type="scientific">Colletotrichum lupini</name>
    <dbReference type="NCBI Taxonomy" id="145971"/>
    <lineage>
        <taxon>Eukaryota</taxon>
        <taxon>Fungi</taxon>
        <taxon>Dikarya</taxon>
        <taxon>Ascomycota</taxon>
        <taxon>Pezizomycotina</taxon>
        <taxon>Sordariomycetes</taxon>
        <taxon>Hypocreomycetidae</taxon>
        <taxon>Glomerellales</taxon>
        <taxon>Glomerellaceae</taxon>
        <taxon>Colletotrichum</taxon>
        <taxon>Colletotrichum acutatum species complex</taxon>
    </lineage>
</organism>
<evidence type="ECO:0000313" key="3">
    <source>
        <dbReference type="EMBL" id="UQC78801.1"/>
    </source>
</evidence>
<reference evidence="3" key="1">
    <citation type="journal article" date="2021" name="Mol. Plant Microbe Interact.">
        <title>Complete Genome Sequence of the Plant-Pathogenic Fungus Colletotrichum lupini.</title>
        <authorList>
            <person name="Baroncelli R."/>
            <person name="Pensec F."/>
            <person name="Da Lio D."/>
            <person name="Boufleur T."/>
            <person name="Vicente I."/>
            <person name="Sarrocco S."/>
            <person name="Picot A."/>
            <person name="Baraldi E."/>
            <person name="Sukno S."/>
            <person name="Thon M."/>
            <person name="Le Floch G."/>
        </authorList>
    </citation>
    <scope>NUCLEOTIDE SEQUENCE</scope>
    <source>
        <strain evidence="3">IMI 504893</strain>
    </source>
</reference>
<evidence type="ECO:0000256" key="1">
    <source>
        <dbReference type="SAM" id="MobiDB-lite"/>
    </source>
</evidence>
<gene>
    <name evidence="3" type="ORF">CLUP02_04278</name>
</gene>
<accession>A0A9Q8WD54</accession>
<protein>
    <recommendedName>
        <fullName evidence="2">Heterokaryon incompatibility domain-containing protein</fullName>
    </recommendedName>
</protein>
<dbReference type="InterPro" id="IPR010730">
    <property type="entry name" value="HET"/>
</dbReference>
<evidence type="ECO:0000313" key="4">
    <source>
        <dbReference type="Proteomes" id="UP000830671"/>
    </source>
</evidence>
<feature type="region of interest" description="Disordered" evidence="1">
    <location>
        <begin position="824"/>
        <end position="855"/>
    </location>
</feature>
<feature type="compositionally biased region" description="Polar residues" evidence="1">
    <location>
        <begin position="691"/>
        <end position="700"/>
    </location>
</feature>
<dbReference type="EMBL" id="CP019474">
    <property type="protein sequence ID" value="UQC78801.1"/>
    <property type="molecule type" value="Genomic_DNA"/>
</dbReference>
<dbReference type="PANTHER" id="PTHR10622">
    <property type="entry name" value="HET DOMAIN-CONTAINING PROTEIN"/>
    <property type="match status" value="1"/>
</dbReference>
<feature type="compositionally biased region" description="Polar residues" evidence="1">
    <location>
        <begin position="672"/>
        <end position="681"/>
    </location>
</feature>
<dbReference type="GeneID" id="73338304"/>
<feature type="compositionally biased region" description="Basic and acidic residues" evidence="1">
    <location>
        <begin position="704"/>
        <end position="728"/>
    </location>
</feature>
<evidence type="ECO:0000259" key="2">
    <source>
        <dbReference type="Pfam" id="PF06985"/>
    </source>
</evidence>
<dbReference type="AlphaFoldDB" id="A0A9Q8WD54"/>
<feature type="region of interest" description="Disordered" evidence="1">
    <location>
        <begin position="753"/>
        <end position="787"/>
    </location>
</feature>
<feature type="compositionally biased region" description="Polar residues" evidence="1">
    <location>
        <begin position="729"/>
        <end position="738"/>
    </location>
</feature>
<feature type="region of interest" description="Disordered" evidence="1">
    <location>
        <begin position="668"/>
        <end position="738"/>
    </location>
</feature>
<dbReference type="Proteomes" id="UP000830671">
    <property type="component" value="Chromosome 2"/>
</dbReference>
<dbReference type="PANTHER" id="PTHR10622:SF12">
    <property type="entry name" value="HET DOMAIN-CONTAINING PROTEIN"/>
    <property type="match status" value="1"/>
</dbReference>